<reference evidence="3 4" key="1">
    <citation type="journal article" date="2020" name="Biotechnol. Biofuels">
        <title>New insights from the biogas microbiome by comprehensive genome-resolved metagenomics of nearly 1600 species originating from multiple anaerobic digesters.</title>
        <authorList>
            <person name="Campanaro S."/>
            <person name="Treu L."/>
            <person name="Rodriguez-R L.M."/>
            <person name="Kovalovszki A."/>
            <person name="Ziels R.M."/>
            <person name="Maus I."/>
            <person name="Zhu X."/>
            <person name="Kougias P.G."/>
            <person name="Basile A."/>
            <person name="Luo G."/>
            <person name="Schluter A."/>
            <person name="Konstantinidis K.T."/>
            <person name="Angelidaki I."/>
        </authorList>
    </citation>
    <scope>NUCLEOTIDE SEQUENCE [LARGE SCALE GENOMIC DNA]</scope>
    <source>
        <strain evidence="3">AS05jafATM_4</strain>
    </source>
</reference>
<sequence>MKKILAIALTTLMLTGIVGCTQNTDSPETNISQENTDPAKETEDPQDPATDPVTDPNIPVTNDNSTSGDNTAPQESKPSTNTPPPKNTAPSKPQETVTPPKTPPAPTSPPESSKPSGENTAATLEDTMTKLLTGVKIDVLTGDTEVTADRFAWYFGIDPIEGAEGLASEAMITSVAHSISLLKLPEGVDPAKTAAAIEQKIDPRKWICVQAEKTVVKHKGNLILVIMSHKDIADGVAANFDAL</sequence>
<evidence type="ECO:0000313" key="4">
    <source>
        <dbReference type="Proteomes" id="UP000553059"/>
    </source>
</evidence>
<feature type="compositionally biased region" description="Polar residues" evidence="1">
    <location>
        <begin position="21"/>
        <end position="36"/>
    </location>
</feature>
<feature type="chain" id="PRO_5038407457" description="DUF4358 domain-containing protein" evidence="2">
    <location>
        <begin position="21"/>
        <end position="243"/>
    </location>
</feature>
<gene>
    <name evidence="3" type="ORF">GX523_10980</name>
</gene>
<feature type="compositionally biased region" description="Low complexity" evidence="1">
    <location>
        <begin position="88"/>
        <end position="99"/>
    </location>
</feature>
<protein>
    <recommendedName>
        <fullName evidence="5">DUF4358 domain-containing protein</fullName>
    </recommendedName>
</protein>
<dbReference type="AlphaFoldDB" id="A0A7C6Z4Y3"/>
<feature type="compositionally biased region" description="Polar residues" evidence="1">
    <location>
        <begin position="59"/>
        <end position="74"/>
    </location>
</feature>
<dbReference type="PROSITE" id="PS51257">
    <property type="entry name" value="PROKAR_LIPOPROTEIN"/>
    <property type="match status" value="1"/>
</dbReference>
<dbReference type="EMBL" id="DUTF01000245">
    <property type="protein sequence ID" value="HHY27241.1"/>
    <property type="molecule type" value="Genomic_DNA"/>
</dbReference>
<feature type="compositionally biased region" description="Pro residues" evidence="1">
    <location>
        <begin position="100"/>
        <end position="109"/>
    </location>
</feature>
<name>A0A7C6Z4Y3_9FIRM</name>
<accession>A0A7C6Z4Y3</accession>
<keyword evidence="2" id="KW-0732">Signal</keyword>
<organism evidence="3 4">
    <name type="scientific">Desulfitobacterium dehalogenans</name>
    <dbReference type="NCBI Taxonomy" id="36854"/>
    <lineage>
        <taxon>Bacteria</taxon>
        <taxon>Bacillati</taxon>
        <taxon>Bacillota</taxon>
        <taxon>Clostridia</taxon>
        <taxon>Eubacteriales</taxon>
        <taxon>Desulfitobacteriaceae</taxon>
        <taxon>Desulfitobacterium</taxon>
    </lineage>
</organism>
<evidence type="ECO:0008006" key="5">
    <source>
        <dbReference type="Google" id="ProtNLM"/>
    </source>
</evidence>
<dbReference type="Proteomes" id="UP000553059">
    <property type="component" value="Unassembled WGS sequence"/>
</dbReference>
<feature type="signal peptide" evidence="2">
    <location>
        <begin position="1"/>
        <end position="20"/>
    </location>
</feature>
<feature type="region of interest" description="Disordered" evidence="1">
    <location>
        <begin position="21"/>
        <end position="120"/>
    </location>
</feature>
<proteinExistence type="predicted"/>
<comment type="caution">
    <text evidence="3">The sequence shown here is derived from an EMBL/GenBank/DDBJ whole genome shotgun (WGS) entry which is preliminary data.</text>
</comment>
<evidence type="ECO:0000313" key="3">
    <source>
        <dbReference type="EMBL" id="HHY27241.1"/>
    </source>
</evidence>
<evidence type="ECO:0000256" key="1">
    <source>
        <dbReference type="SAM" id="MobiDB-lite"/>
    </source>
</evidence>
<evidence type="ECO:0000256" key="2">
    <source>
        <dbReference type="SAM" id="SignalP"/>
    </source>
</evidence>